<dbReference type="STRING" id="451379.A0A0N5AU99"/>
<dbReference type="InterPro" id="IPR002048">
    <property type="entry name" value="EF_hand_dom"/>
</dbReference>
<accession>A0A0N5AU99</accession>
<dbReference type="SUPFAM" id="SSF47473">
    <property type="entry name" value="EF-hand"/>
    <property type="match status" value="1"/>
</dbReference>
<keyword evidence="1 4" id="KW-0732">Signal</keyword>
<dbReference type="AlphaFoldDB" id="A0A0N5AU99"/>
<name>A0A0N5AU99_9BILA</name>
<keyword evidence="3" id="KW-0106">Calcium</keyword>
<keyword evidence="2" id="KW-0677">Repeat</keyword>
<dbReference type="PROSITE" id="PS00018">
    <property type="entry name" value="EF_HAND_1"/>
    <property type="match status" value="1"/>
</dbReference>
<evidence type="ECO:0000256" key="4">
    <source>
        <dbReference type="SAM" id="SignalP"/>
    </source>
</evidence>
<dbReference type="Gene3D" id="1.10.238.10">
    <property type="entry name" value="EF-hand"/>
    <property type="match status" value="1"/>
</dbReference>
<evidence type="ECO:0000256" key="3">
    <source>
        <dbReference type="ARBA" id="ARBA00022837"/>
    </source>
</evidence>
<sequence length="149" mass="16824">MRLAVLLFVALFAVTYQQSVPENNSNPTIQPVANVQHKFGEKAEVHDKEHLKLHLEDKIDVEAEEWNPEKEMFHYFSMHDLNKDAVIDGLEIMKAITHDHTQQAGGGSSRNPLTEEAIESMVDSVLNDIDKNGDGLIDYGEYAYKQKSA</sequence>
<protein>
    <submittedName>
        <fullName evidence="7">EF-hand domain-containing protein</fullName>
    </submittedName>
</protein>
<evidence type="ECO:0000259" key="5">
    <source>
        <dbReference type="PROSITE" id="PS50222"/>
    </source>
</evidence>
<dbReference type="PROSITE" id="PS50222">
    <property type="entry name" value="EF_HAND_2"/>
    <property type="match status" value="1"/>
</dbReference>
<dbReference type="WBParaSite" id="SMUV_0000842801-mRNA-1">
    <property type="protein sequence ID" value="SMUV_0000842801-mRNA-1"/>
    <property type="gene ID" value="SMUV_0000842801"/>
</dbReference>
<feature type="signal peptide" evidence="4">
    <location>
        <begin position="1"/>
        <end position="17"/>
    </location>
</feature>
<dbReference type="InterPro" id="IPR052110">
    <property type="entry name" value="MCFD2-like"/>
</dbReference>
<dbReference type="GO" id="GO:0005509">
    <property type="term" value="F:calcium ion binding"/>
    <property type="evidence" value="ECO:0007669"/>
    <property type="project" value="InterPro"/>
</dbReference>
<reference evidence="7" key="1">
    <citation type="submission" date="2017-02" db="UniProtKB">
        <authorList>
            <consortium name="WormBaseParasite"/>
        </authorList>
    </citation>
    <scope>IDENTIFICATION</scope>
</reference>
<evidence type="ECO:0000256" key="2">
    <source>
        <dbReference type="ARBA" id="ARBA00022737"/>
    </source>
</evidence>
<dbReference type="PANTHER" id="PTHR23104">
    <property type="entry name" value="MULTIPLE COAGULATION FACTOR DEFICIENCY PROTEIN 2 NEURAL STEM CELL DERIVED NEURONAL SURVIVAL PROTEIN"/>
    <property type="match status" value="1"/>
</dbReference>
<dbReference type="PANTHER" id="PTHR23104:SF12">
    <property type="entry name" value="EF-HAND DOMAIN-CONTAINING PROTEIN"/>
    <property type="match status" value="1"/>
</dbReference>
<dbReference type="InterPro" id="IPR011992">
    <property type="entry name" value="EF-hand-dom_pair"/>
</dbReference>
<keyword evidence="6" id="KW-1185">Reference proteome</keyword>
<evidence type="ECO:0000256" key="1">
    <source>
        <dbReference type="ARBA" id="ARBA00022729"/>
    </source>
</evidence>
<feature type="chain" id="PRO_5005893433" evidence="4">
    <location>
        <begin position="18"/>
        <end position="149"/>
    </location>
</feature>
<evidence type="ECO:0000313" key="6">
    <source>
        <dbReference type="Proteomes" id="UP000046393"/>
    </source>
</evidence>
<evidence type="ECO:0000313" key="7">
    <source>
        <dbReference type="WBParaSite" id="SMUV_0000842801-mRNA-1"/>
    </source>
</evidence>
<dbReference type="InterPro" id="IPR018247">
    <property type="entry name" value="EF_Hand_1_Ca_BS"/>
</dbReference>
<proteinExistence type="predicted"/>
<dbReference type="Proteomes" id="UP000046393">
    <property type="component" value="Unplaced"/>
</dbReference>
<dbReference type="Pfam" id="PF13499">
    <property type="entry name" value="EF-hand_7"/>
    <property type="match status" value="1"/>
</dbReference>
<feature type="domain" description="EF-hand" evidence="5">
    <location>
        <begin position="117"/>
        <end position="149"/>
    </location>
</feature>
<organism evidence="6 7">
    <name type="scientific">Syphacia muris</name>
    <dbReference type="NCBI Taxonomy" id="451379"/>
    <lineage>
        <taxon>Eukaryota</taxon>
        <taxon>Metazoa</taxon>
        <taxon>Ecdysozoa</taxon>
        <taxon>Nematoda</taxon>
        <taxon>Chromadorea</taxon>
        <taxon>Rhabditida</taxon>
        <taxon>Spirurina</taxon>
        <taxon>Oxyuridomorpha</taxon>
        <taxon>Oxyuroidea</taxon>
        <taxon>Oxyuridae</taxon>
        <taxon>Syphacia</taxon>
    </lineage>
</organism>